<evidence type="ECO:0008006" key="4">
    <source>
        <dbReference type="Google" id="ProtNLM"/>
    </source>
</evidence>
<evidence type="ECO:0000256" key="1">
    <source>
        <dbReference type="ARBA" id="ARBA00023002"/>
    </source>
</evidence>
<dbReference type="PANTHER" id="PTHR47534:SF3">
    <property type="entry name" value="ALCOHOL DEHYDROGENASE-LIKE C-TERMINAL DOMAIN-CONTAINING PROTEIN"/>
    <property type="match status" value="1"/>
</dbReference>
<sequence>MPSLSVVQAGIDELCRGPPLVAALAGGTTGIGSYIARALAAAFAGQGAKLRVYIIGRNVARAEALIADCQSISPGSQWRFVKATDLALIRDVDRCCAEIVRQETEEPFHGEPARLHLLYMTHCYPILKQRSTTAEGLDALLSTVYYSRIRFITRLLPLLAASPGPGHVVSVYAGTFEDGTEPGESPIGCPPPAAYGIASVRKHAAFMKTFAFEHLAQEHAGKLSLTHVYPGLVDGPAFYSDDAPVWFRVVFRCVKPLLRLYMTSPRDCGRVMLYLATSRYPAKGSIADPEKLLAGGVRAARSTQNEPGGGCYAVGQRAEATDKVSYERVRDSGTSKQVWHHTTEVLNQALAPNAGSE</sequence>
<dbReference type="OrthoDB" id="2898509at2759"/>
<dbReference type="Proteomes" id="UP000027002">
    <property type="component" value="Chromosome 4"/>
</dbReference>
<accession>A0A8E5HTA6</accession>
<keyword evidence="1" id="KW-0560">Oxidoreductase</keyword>
<dbReference type="RefSeq" id="XP_042998819.1">
    <property type="nucleotide sequence ID" value="XM_043142886.1"/>
</dbReference>
<dbReference type="InterPro" id="IPR036291">
    <property type="entry name" value="NAD(P)-bd_dom_sf"/>
</dbReference>
<dbReference type="KEGG" id="uvi:66066166"/>
<dbReference type="AlphaFoldDB" id="A0A8E5HTA6"/>
<evidence type="ECO:0000313" key="2">
    <source>
        <dbReference type="EMBL" id="QUC21146.1"/>
    </source>
</evidence>
<protein>
    <recommendedName>
        <fullName evidence="4">Short-chain dehydrogenase</fullName>
    </recommendedName>
</protein>
<dbReference type="PANTHER" id="PTHR47534">
    <property type="entry name" value="YALI0E05731P"/>
    <property type="match status" value="1"/>
</dbReference>
<dbReference type="InterPro" id="IPR052228">
    <property type="entry name" value="Sec_Metab_Biosynth_Oxidored"/>
</dbReference>
<name>A0A8E5HTA6_USTVR</name>
<reference evidence="2" key="1">
    <citation type="submission" date="2020-03" db="EMBL/GenBank/DDBJ databases">
        <title>A mixture of massive structural variations and highly conserved coding sequences in Ustilaginoidea virens genome.</title>
        <authorList>
            <person name="Zhang K."/>
            <person name="Zhao Z."/>
            <person name="Zhang Z."/>
            <person name="Li Y."/>
            <person name="Hsiang T."/>
            <person name="Sun W."/>
        </authorList>
    </citation>
    <scope>NUCLEOTIDE SEQUENCE</scope>
    <source>
        <strain evidence="2">UV-8b</strain>
    </source>
</reference>
<gene>
    <name evidence="2" type="ORF">UV8b_05389</name>
</gene>
<dbReference type="GeneID" id="66066166"/>
<dbReference type="GO" id="GO:0016491">
    <property type="term" value="F:oxidoreductase activity"/>
    <property type="evidence" value="ECO:0007669"/>
    <property type="project" value="UniProtKB-KW"/>
</dbReference>
<organism evidence="2 3">
    <name type="scientific">Ustilaginoidea virens</name>
    <name type="common">Rice false smut fungus</name>
    <name type="synonym">Villosiclava virens</name>
    <dbReference type="NCBI Taxonomy" id="1159556"/>
    <lineage>
        <taxon>Eukaryota</taxon>
        <taxon>Fungi</taxon>
        <taxon>Dikarya</taxon>
        <taxon>Ascomycota</taxon>
        <taxon>Pezizomycotina</taxon>
        <taxon>Sordariomycetes</taxon>
        <taxon>Hypocreomycetidae</taxon>
        <taxon>Hypocreales</taxon>
        <taxon>Clavicipitaceae</taxon>
        <taxon>Ustilaginoidea</taxon>
    </lineage>
</organism>
<dbReference type="EMBL" id="CP072756">
    <property type="protein sequence ID" value="QUC21146.1"/>
    <property type="molecule type" value="Genomic_DNA"/>
</dbReference>
<dbReference type="SUPFAM" id="SSF51735">
    <property type="entry name" value="NAD(P)-binding Rossmann-fold domains"/>
    <property type="match status" value="1"/>
</dbReference>
<proteinExistence type="predicted"/>
<evidence type="ECO:0000313" key="3">
    <source>
        <dbReference type="Proteomes" id="UP000027002"/>
    </source>
</evidence>
<keyword evidence="3" id="KW-1185">Reference proteome</keyword>
<dbReference type="Gene3D" id="3.40.50.720">
    <property type="entry name" value="NAD(P)-binding Rossmann-like Domain"/>
    <property type="match status" value="1"/>
</dbReference>